<sequence length="903" mass="93706">MTVLTTSSTVSYQGNGATKSFDFAFKVPVGALLITITAADGTERTPVEGTYTVTGYGSPNGGFVTLSTAPAVGETVTLARQVDFLQEVALSTGGAFYAEVIEAELDRLTMVDQQLREGLARAVKVPVGSGDTPEAVMETLLGASDAVAVAAAAAAASAVTAEAAAEVASTAAGGIVGVSVGWWGAIPDGVQLSTATMTAGSPVLTASDTVFSADDVGKLVVVNGAGANGAPLYSTITGCSSEMMVSLASAAGTSVRNAEATYGTDQHAAIQSACTATCGGAIFIPAGIYMLSAPVVLPIAAATSASQVVVSRVLGAGMSLTSLVCAGDFYALTYSAGATFTELGELAWLRIQSEYGVKIGDRTALTTDAGGGGAYKQRWWCHHVEFRSHGAGSGIGIDAAKLFKFAITNCHFSGIGTGILLSGCDNGLIENNSIRGSRRYGIYERSAGNFGSQTIIMGNEILGNADPSAIYIKSNSRHVSIIDNYLECDFHAVTIDLTDIDAPAWFGANIAQGPYTIVVRDNRIEGGNNASVAQYRVNRDRAFSVVIDDRWQGGANWGAGLWTDNSGAVVDSIRPAINGVSSLTLVLGESGRCFGEQWANFRTTSRQQVTNGRLVMPATDTRAANTAVDANFALRVRGTRWVLPAGWSSSDPARLYWQGTGADKLLTAGRQYKMSLLARTTYASGGDVLVAGYGSGGSIFNTSSFTLASDFKRFEFYFTPSVVSGPFVSLGASTSLGDIEVADITIEQPVVSGTPAFSARVNTTISNTTGAGTSYNVVPETANHNPGGYYNASTGIFTAPATGRYWLSAAVRLGGITSAHTLALLRILTSNRSYQIEFNPYAGLTSDGRYSTALSVEADMDVGDTAFVQIVVFNGTAAVSVIGGNNYQSCFQGRLIEIGGATW</sequence>
<dbReference type="InterPro" id="IPR011050">
    <property type="entry name" value="Pectin_lyase_fold/virulence"/>
</dbReference>
<protein>
    <submittedName>
        <fullName evidence="2">Right handed beta helix region</fullName>
    </submittedName>
</protein>
<dbReference type="InterPro" id="IPR039448">
    <property type="entry name" value="Beta_helix"/>
</dbReference>
<dbReference type="AlphaFoldDB" id="A0A1N7LGJ7"/>
<organism evidence="2 3">
    <name type="scientific">Insolitispirillum peregrinum</name>
    <dbReference type="NCBI Taxonomy" id="80876"/>
    <lineage>
        <taxon>Bacteria</taxon>
        <taxon>Pseudomonadati</taxon>
        <taxon>Pseudomonadota</taxon>
        <taxon>Alphaproteobacteria</taxon>
        <taxon>Rhodospirillales</taxon>
        <taxon>Novispirillaceae</taxon>
        <taxon>Insolitispirillum</taxon>
    </lineage>
</organism>
<dbReference type="InterPro" id="IPR012334">
    <property type="entry name" value="Pectin_lyas_fold"/>
</dbReference>
<dbReference type="SUPFAM" id="SSF51126">
    <property type="entry name" value="Pectin lyase-like"/>
    <property type="match status" value="1"/>
</dbReference>
<dbReference type="EMBL" id="FTOA01000003">
    <property type="protein sequence ID" value="SIS72952.1"/>
    <property type="molecule type" value="Genomic_DNA"/>
</dbReference>
<dbReference type="InterPro" id="IPR006626">
    <property type="entry name" value="PbH1"/>
</dbReference>
<accession>A0A1N7LGJ7</accession>
<dbReference type="Gene3D" id="2.60.120.40">
    <property type="match status" value="1"/>
</dbReference>
<name>A0A1N7LGJ7_9PROT</name>
<dbReference type="InterPro" id="IPR008983">
    <property type="entry name" value="Tumour_necrosis_fac-like_dom"/>
</dbReference>
<evidence type="ECO:0000313" key="2">
    <source>
        <dbReference type="EMBL" id="SIS72952.1"/>
    </source>
</evidence>
<dbReference type="RefSeq" id="WP_076399944.1">
    <property type="nucleotide sequence ID" value="NZ_FTOA01000003.1"/>
</dbReference>
<reference evidence="2 3" key="1">
    <citation type="submission" date="2017-01" db="EMBL/GenBank/DDBJ databases">
        <authorList>
            <person name="Mah S.A."/>
            <person name="Swanson W.J."/>
            <person name="Moy G.W."/>
            <person name="Vacquier V.D."/>
        </authorList>
    </citation>
    <scope>NUCLEOTIDE SEQUENCE [LARGE SCALE GENOMIC DNA]</scope>
    <source>
        <strain evidence="2 3">DSM 11589</strain>
    </source>
</reference>
<feature type="domain" description="Right handed beta helix" evidence="1">
    <location>
        <begin position="394"/>
        <end position="536"/>
    </location>
</feature>
<dbReference type="Pfam" id="PF13229">
    <property type="entry name" value="Beta_helix"/>
    <property type="match status" value="1"/>
</dbReference>
<dbReference type="Proteomes" id="UP000185678">
    <property type="component" value="Unassembled WGS sequence"/>
</dbReference>
<evidence type="ECO:0000313" key="3">
    <source>
        <dbReference type="Proteomes" id="UP000185678"/>
    </source>
</evidence>
<dbReference type="OrthoDB" id="8351952at2"/>
<dbReference type="STRING" id="80876.SAMN05421779_103316"/>
<keyword evidence="3" id="KW-1185">Reference proteome</keyword>
<dbReference type="SMART" id="SM00710">
    <property type="entry name" value="PbH1"/>
    <property type="match status" value="4"/>
</dbReference>
<gene>
    <name evidence="2" type="ORF">SAMN05421779_103316</name>
</gene>
<dbReference type="SUPFAM" id="SSF49842">
    <property type="entry name" value="TNF-like"/>
    <property type="match status" value="1"/>
</dbReference>
<dbReference type="Gene3D" id="2.160.20.10">
    <property type="entry name" value="Single-stranded right-handed beta-helix, Pectin lyase-like"/>
    <property type="match status" value="1"/>
</dbReference>
<evidence type="ECO:0000259" key="1">
    <source>
        <dbReference type="Pfam" id="PF13229"/>
    </source>
</evidence>
<proteinExistence type="predicted"/>